<feature type="transmembrane region" description="Helical" evidence="6">
    <location>
        <begin position="313"/>
        <end position="330"/>
    </location>
</feature>
<dbReference type="GeneTree" id="ENSGT00390000012574"/>
<organism evidence="7 8">
    <name type="scientific">Eptatretus burgeri</name>
    <name type="common">Inshore hagfish</name>
    <dbReference type="NCBI Taxonomy" id="7764"/>
    <lineage>
        <taxon>Eukaryota</taxon>
        <taxon>Metazoa</taxon>
        <taxon>Chordata</taxon>
        <taxon>Craniata</taxon>
        <taxon>Vertebrata</taxon>
        <taxon>Cyclostomata</taxon>
        <taxon>Myxini</taxon>
        <taxon>Myxiniformes</taxon>
        <taxon>Myxinidae</taxon>
        <taxon>Eptatretinae</taxon>
        <taxon>Eptatretus</taxon>
    </lineage>
</organism>
<dbReference type="PANTHER" id="PTHR16119">
    <property type="entry name" value="TRANSMEMBRANE PROTEIN 144"/>
    <property type="match status" value="1"/>
</dbReference>
<feature type="transmembrane region" description="Helical" evidence="6">
    <location>
        <begin position="12"/>
        <end position="29"/>
    </location>
</feature>
<feature type="transmembrane region" description="Helical" evidence="6">
    <location>
        <begin position="38"/>
        <end position="58"/>
    </location>
</feature>
<evidence type="ECO:0000313" key="7">
    <source>
        <dbReference type="Ensembl" id="ENSEBUP00000020118.1"/>
    </source>
</evidence>
<dbReference type="InterPro" id="IPR010651">
    <property type="entry name" value="Sugar_transport"/>
</dbReference>
<sequence>MANSTEKLAEGFIAAAVSILFFGSNFVPIKRIDTGDGIFFQWVLCAAIWTASLVLNIIRNNPPFWPLAMFGGFLWATGNIAVVPILKTIGLGLGLLIWSTFNLLMGWASSRFGWFGMDPVEVPNKTLNYVGTALSVMRGLIFFFVETTVESTTHNEESEREGFVSSPELDASVNASPPQQVVSVVPNSDPSWIDKLSSRQKHVLGCLLAVVSGLLYGSFFIPVIYIKNRGLRNSSYYWGASQFDMDYIFAAFSGIFMTSTVYFLIYCAVMKNNPKLYPKAILPGFASGIMWAIADMAWFLANDYLSPPVSFPIITAGPGLVAAIWGVFVFKEIKGRKNLLLLFFACVVTLAGAIITGLSRY</sequence>
<evidence type="ECO:0000256" key="2">
    <source>
        <dbReference type="ARBA" id="ARBA00005731"/>
    </source>
</evidence>
<dbReference type="GO" id="GO:0015144">
    <property type="term" value="F:carbohydrate transmembrane transporter activity"/>
    <property type="evidence" value="ECO:0007669"/>
    <property type="project" value="InterPro"/>
</dbReference>
<dbReference type="InterPro" id="IPR012435">
    <property type="entry name" value="TMEM144"/>
</dbReference>
<reference evidence="7" key="1">
    <citation type="submission" date="2025-08" db="UniProtKB">
        <authorList>
            <consortium name="Ensembl"/>
        </authorList>
    </citation>
    <scope>IDENTIFICATION</scope>
</reference>
<dbReference type="AlphaFoldDB" id="A0A8C4WYR6"/>
<feature type="transmembrane region" description="Helical" evidence="6">
    <location>
        <begin position="247"/>
        <end position="269"/>
    </location>
</feature>
<evidence type="ECO:0000256" key="1">
    <source>
        <dbReference type="ARBA" id="ARBA00004141"/>
    </source>
</evidence>
<dbReference type="Proteomes" id="UP000694388">
    <property type="component" value="Unplaced"/>
</dbReference>
<feature type="transmembrane region" description="Helical" evidence="6">
    <location>
        <begin position="339"/>
        <end position="358"/>
    </location>
</feature>
<evidence type="ECO:0000313" key="8">
    <source>
        <dbReference type="Proteomes" id="UP000694388"/>
    </source>
</evidence>
<dbReference type="Pfam" id="PF07857">
    <property type="entry name" value="TMEM144"/>
    <property type="match status" value="1"/>
</dbReference>
<accession>A0A8C4WYR6</accession>
<feature type="transmembrane region" description="Helical" evidence="6">
    <location>
        <begin position="203"/>
        <end position="227"/>
    </location>
</feature>
<evidence type="ECO:0000256" key="6">
    <source>
        <dbReference type="SAM" id="Phobius"/>
    </source>
</evidence>
<comment type="similarity">
    <text evidence="2">Belongs to the TMEM144 family.</text>
</comment>
<comment type="subcellular location">
    <subcellularLocation>
        <location evidence="1">Membrane</location>
        <topology evidence="1">Multi-pass membrane protein</topology>
    </subcellularLocation>
</comment>
<keyword evidence="5 6" id="KW-0472">Membrane</keyword>
<dbReference type="GO" id="GO:0016020">
    <property type="term" value="C:membrane"/>
    <property type="evidence" value="ECO:0007669"/>
    <property type="project" value="UniProtKB-SubCell"/>
</dbReference>
<dbReference type="OMA" id="FCHFSGI"/>
<feature type="transmembrane region" description="Helical" evidence="6">
    <location>
        <begin position="64"/>
        <end position="82"/>
    </location>
</feature>
<proteinExistence type="inferred from homology"/>
<protein>
    <submittedName>
        <fullName evidence="7">Transmembrane protein 144a</fullName>
    </submittedName>
</protein>
<feature type="transmembrane region" description="Helical" evidence="6">
    <location>
        <begin position="89"/>
        <end position="107"/>
    </location>
</feature>
<evidence type="ECO:0000256" key="5">
    <source>
        <dbReference type="ARBA" id="ARBA00023136"/>
    </source>
</evidence>
<evidence type="ECO:0000256" key="4">
    <source>
        <dbReference type="ARBA" id="ARBA00022989"/>
    </source>
</evidence>
<keyword evidence="3 6" id="KW-0812">Transmembrane</keyword>
<name>A0A8C4WYR6_EPTBU</name>
<evidence type="ECO:0000256" key="3">
    <source>
        <dbReference type="ARBA" id="ARBA00022692"/>
    </source>
</evidence>
<feature type="transmembrane region" description="Helical" evidence="6">
    <location>
        <begin position="281"/>
        <end position="301"/>
    </location>
</feature>
<keyword evidence="8" id="KW-1185">Reference proteome</keyword>
<dbReference type="PANTHER" id="PTHR16119:SF17">
    <property type="entry name" value="TRANSMEMBRANE PROTEIN 144"/>
    <property type="match status" value="1"/>
</dbReference>
<reference evidence="7" key="2">
    <citation type="submission" date="2025-09" db="UniProtKB">
        <authorList>
            <consortium name="Ensembl"/>
        </authorList>
    </citation>
    <scope>IDENTIFICATION</scope>
</reference>
<keyword evidence="4 6" id="KW-1133">Transmembrane helix</keyword>
<dbReference type="Ensembl" id="ENSEBUT00000020694.1">
    <property type="protein sequence ID" value="ENSEBUP00000020118.1"/>
    <property type="gene ID" value="ENSEBUG00000012477.1"/>
</dbReference>